<reference evidence="4" key="1">
    <citation type="book" date="2010" name="EXTREMOPHILES" publisher="0:0-0">
        <title>Complete genome sequences of ten hyperthermophilic archaea reveal their metabolic capabilities and possible ecological roles.</title>
        <editorList>
            <person name="?"/>
        </editorList>
        <authorList>
            <person name="Ravin N.V."/>
            <person name="Mardanov A.V."/>
            <person name="Bonch-Osmolovskaya E.A."/>
            <person name="Skryabin K.G."/>
        </authorList>
    </citation>
    <scope>NUCLEOTIDE SEQUENCE [LARGE SCALE GENOMIC DNA]</scope>
    <source>
        <strain evidence="4">1505</strain>
    </source>
</reference>
<dbReference type="Pfam" id="PF01408">
    <property type="entry name" value="GFO_IDH_MocA"/>
    <property type="match status" value="1"/>
</dbReference>
<dbReference type="Gene3D" id="3.30.360.10">
    <property type="entry name" value="Dihydrodipicolinate Reductase, domain 2"/>
    <property type="match status" value="1"/>
</dbReference>
<evidence type="ECO:0000259" key="1">
    <source>
        <dbReference type="Pfam" id="PF01408"/>
    </source>
</evidence>
<evidence type="ECO:0000259" key="2">
    <source>
        <dbReference type="Pfam" id="PF02894"/>
    </source>
</evidence>
<dbReference type="InterPro" id="IPR004104">
    <property type="entry name" value="Gfo/Idh/MocA-like_OxRdtase_C"/>
</dbReference>
<dbReference type="InterPro" id="IPR051450">
    <property type="entry name" value="Gfo/Idh/MocA_Oxidoreductases"/>
</dbReference>
<dbReference type="Gene3D" id="3.40.50.720">
    <property type="entry name" value="NAD(P)-binding Rossmann-like Domain"/>
    <property type="match status" value="1"/>
</dbReference>
<protein>
    <submittedName>
        <fullName evidence="3">Oxidoreductase</fullName>
    </submittedName>
</protein>
<dbReference type="KEGG" id="tcb:TCARB_0049"/>
<proteinExistence type="predicted"/>
<dbReference type="SUPFAM" id="SSF51735">
    <property type="entry name" value="NAD(P)-binding Rossmann-fold domains"/>
    <property type="match status" value="1"/>
</dbReference>
<dbReference type="STRING" id="697581.TCARB_0049"/>
<dbReference type="EMBL" id="CP007493">
    <property type="protein sequence ID" value="AJB41127.1"/>
    <property type="molecule type" value="Genomic_DNA"/>
</dbReference>
<dbReference type="SUPFAM" id="SSF55347">
    <property type="entry name" value="Glyceraldehyde-3-phosphate dehydrogenase-like, C-terminal domain"/>
    <property type="match status" value="1"/>
</dbReference>
<dbReference type="GeneID" id="25405516"/>
<feature type="domain" description="Gfo/Idh/MocA-like oxidoreductase N-terminal" evidence="1">
    <location>
        <begin position="4"/>
        <end position="123"/>
    </location>
</feature>
<organism evidence="3 4">
    <name type="scientific">Thermofilum adornatum 1505</name>
    <dbReference type="NCBI Taxonomy" id="697581"/>
    <lineage>
        <taxon>Archaea</taxon>
        <taxon>Thermoproteota</taxon>
        <taxon>Thermoprotei</taxon>
        <taxon>Thermofilales</taxon>
        <taxon>Thermofilaceae</taxon>
        <taxon>Thermofilum</taxon>
    </lineage>
</organism>
<evidence type="ECO:0000313" key="3">
    <source>
        <dbReference type="EMBL" id="AJB41127.1"/>
    </source>
</evidence>
<sequence length="341" mass="38567">MSLSVGVIGVGRWGRNHVRVLSSLKDLVDRLVIVDADTERAKNTANMFKADTYYVSLEDFLKNEKELDAAVVAVPTVYHFKVASRILEYTNVMIEKPLAATLDEGYSLLEKAEKQGRKLAVGHIERFNPIVEATYSLVKGKDILSIDAKRLGPGPATNYTLNLGVAHDLLVHDIDVSNMFMENLPTGVFSYKFHKEDFPYEVEIAAFYSYPDGKFASLIASWRTAPSYKHRSLTIRTEDKVLRVDYILRRIIVDKGVEQIPRDGLETSVFSENSYIEISYLQEEPLKAELRNFLEAVKNDKKPKVDGLIGYVALKCIVKALEASEKGQIVKIDWNDVQRFL</sequence>
<dbReference type="InterPro" id="IPR036291">
    <property type="entry name" value="NAD(P)-bd_dom_sf"/>
</dbReference>
<evidence type="ECO:0000313" key="4">
    <source>
        <dbReference type="Proteomes" id="UP000266720"/>
    </source>
</evidence>
<dbReference type="PANTHER" id="PTHR43377">
    <property type="entry name" value="BILIVERDIN REDUCTASE A"/>
    <property type="match status" value="1"/>
</dbReference>
<dbReference type="Pfam" id="PF02894">
    <property type="entry name" value="GFO_IDH_MocA_C"/>
    <property type="match status" value="1"/>
</dbReference>
<name>A0A3G1A727_9CREN</name>
<dbReference type="GO" id="GO:0000166">
    <property type="term" value="F:nucleotide binding"/>
    <property type="evidence" value="ECO:0007669"/>
    <property type="project" value="InterPro"/>
</dbReference>
<accession>A0A3G1A727</accession>
<feature type="domain" description="Gfo/Idh/MocA-like oxidoreductase C-terminal" evidence="2">
    <location>
        <begin position="164"/>
        <end position="332"/>
    </location>
</feature>
<dbReference type="RefSeq" id="WP_052886380.1">
    <property type="nucleotide sequence ID" value="NZ_CP007493.1"/>
</dbReference>
<gene>
    <name evidence="3" type="ORF">TCARB_0049</name>
</gene>
<dbReference type="InterPro" id="IPR000683">
    <property type="entry name" value="Gfo/Idh/MocA-like_OxRdtase_N"/>
</dbReference>
<dbReference type="PANTHER" id="PTHR43377:SF1">
    <property type="entry name" value="BILIVERDIN REDUCTASE A"/>
    <property type="match status" value="1"/>
</dbReference>
<dbReference type="Proteomes" id="UP000266720">
    <property type="component" value="Chromosome"/>
</dbReference>
<dbReference type="AlphaFoldDB" id="A0A3G1A727"/>